<keyword evidence="8" id="KW-1133">Transmembrane helix</keyword>
<evidence type="ECO:0000256" key="5">
    <source>
        <dbReference type="ARBA" id="ARBA00023002"/>
    </source>
</evidence>
<dbReference type="GO" id="GO:0004497">
    <property type="term" value="F:monooxygenase activity"/>
    <property type="evidence" value="ECO:0007669"/>
    <property type="project" value="UniProtKB-KW"/>
</dbReference>
<gene>
    <name evidence="9" type="ORF">Cni_G26674</name>
</gene>
<accession>A0AAQ3QQQ9</accession>
<dbReference type="PANTHER" id="PTHR47955:SF19">
    <property type="entry name" value="CYTOCHROME P450 71A9-LIKE ISOFORM X1"/>
    <property type="match status" value="1"/>
</dbReference>
<name>A0AAQ3QQQ9_9LILI</name>
<keyword evidence="8" id="KW-0472">Membrane</keyword>
<proteinExistence type="inferred from homology"/>
<evidence type="ECO:0000256" key="1">
    <source>
        <dbReference type="ARBA" id="ARBA00001971"/>
    </source>
</evidence>
<evidence type="ECO:0000256" key="8">
    <source>
        <dbReference type="SAM" id="Phobius"/>
    </source>
</evidence>
<comment type="similarity">
    <text evidence="2">Belongs to the cytochrome P450 family.</text>
</comment>
<feature type="transmembrane region" description="Helical" evidence="8">
    <location>
        <begin position="12"/>
        <end position="33"/>
    </location>
</feature>
<evidence type="ECO:0000256" key="4">
    <source>
        <dbReference type="ARBA" id="ARBA00022723"/>
    </source>
</evidence>
<evidence type="ECO:0000256" key="6">
    <source>
        <dbReference type="ARBA" id="ARBA00023004"/>
    </source>
</evidence>
<dbReference type="SUPFAM" id="SSF48264">
    <property type="entry name" value="Cytochrome P450"/>
    <property type="match status" value="1"/>
</dbReference>
<protein>
    <submittedName>
        <fullName evidence="9">Cytochrome P450</fullName>
    </submittedName>
</protein>
<evidence type="ECO:0000256" key="2">
    <source>
        <dbReference type="ARBA" id="ARBA00010617"/>
    </source>
</evidence>
<reference evidence="9 10" key="1">
    <citation type="submission" date="2023-10" db="EMBL/GenBank/DDBJ databases">
        <title>Chromosome-scale genome assembly provides insights into flower coloration mechanisms of Canna indica.</title>
        <authorList>
            <person name="Li C."/>
        </authorList>
    </citation>
    <scope>NUCLEOTIDE SEQUENCE [LARGE SCALE GENOMIC DNA]</scope>
    <source>
        <tissue evidence="9">Flower</tissue>
    </source>
</reference>
<evidence type="ECO:0000256" key="7">
    <source>
        <dbReference type="ARBA" id="ARBA00023033"/>
    </source>
</evidence>
<keyword evidence="3" id="KW-0349">Heme</keyword>
<dbReference type="PANTHER" id="PTHR47955">
    <property type="entry name" value="CYTOCHROME P450 FAMILY 71 PROTEIN"/>
    <property type="match status" value="1"/>
</dbReference>
<keyword evidence="5" id="KW-0560">Oxidoreductase</keyword>
<evidence type="ECO:0000313" key="9">
    <source>
        <dbReference type="EMBL" id="WOL17881.1"/>
    </source>
</evidence>
<dbReference type="Proteomes" id="UP001327560">
    <property type="component" value="Chromosome 8"/>
</dbReference>
<dbReference type="Gene3D" id="1.10.630.10">
    <property type="entry name" value="Cytochrome P450"/>
    <property type="match status" value="1"/>
</dbReference>
<keyword evidence="10" id="KW-1185">Reference proteome</keyword>
<dbReference type="GO" id="GO:0005506">
    <property type="term" value="F:iron ion binding"/>
    <property type="evidence" value="ECO:0007669"/>
    <property type="project" value="InterPro"/>
</dbReference>
<dbReference type="GO" id="GO:0016705">
    <property type="term" value="F:oxidoreductase activity, acting on paired donors, with incorporation or reduction of molecular oxygen"/>
    <property type="evidence" value="ECO:0007669"/>
    <property type="project" value="InterPro"/>
</dbReference>
<dbReference type="InterPro" id="IPR036396">
    <property type="entry name" value="Cyt_P450_sf"/>
</dbReference>
<dbReference type="Pfam" id="PF00067">
    <property type="entry name" value="p450"/>
    <property type="match status" value="1"/>
</dbReference>
<dbReference type="InterPro" id="IPR001128">
    <property type="entry name" value="Cyt_P450"/>
</dbReference>
<dbReference type="EMBL" id="CP136897">
    <property type="protein sequence ID" value="WOL17881.1"/>
    <property type="molecule type" value="Genomic_DNA"/>
</dbReference>
<keyword evidence="8" id="KW-0812">Transmembrane</keyword>
<sequence length="315" mass="35207">MSQVLPLHATSSTFPLLLLLSLSLVAVLVFIYLEKKKKPPRCRLPPAPPRLPVIGNLHQLGALPHRTLHRLSLSYGPLMLLQLGHIPTLVVSSPEHARDVLKTHDISFCSRPRLTAGHKLSYGGLDIAFAPFSDHWIRMRKLASVEFFSAKRVQLLRPTREEEVRTLVQNISRTASANVAVNLSEMFLCLLNNVTSRALIGKRSAPVGECARSEFDGMISRSIELLEGFVAGDFFPCMQYLLNVVTGVKWKLERNFKEIDEILEREVKEKEERIGGDEEGGSDMASILVKLNKDESSGLTRNEIKAMLMVSLMNS</sequence>
<dbReference type="GO" id="GO:0020037">
    <property type="term" value="F:heme binding"/>
    <property type="evidence" value="ECO:0007669"/>
    <property type="project" value="InterPro"/>
</dbReference>
<keyword evidence="6" id="KW-0408">Iron</keyword>
<organism evidence="9 10">
    <name type="scientific">Canna indica</name>
    <name type="common">Indian-shot</name>
    <dbReference type="NCBI Taxonomy" id="4628"/>
    <lineage>
        <taxon>Eukaryota</taxon>
        <taxon>Viridiplantae</taxon>
        <taxon>Streptophyta</taxon>
        <taxon>Embryophyta</taxon>
        <taxon>Tracheophyta</taxon>
        <taxon>Spermatophyta</taxon>
        <taxon>Magnoliopsida</taxon>
        <taxon>Liliopsida</taxon>
        <taxon>Zingiberales</taxon>
        <taxon>Cannaceae</taxon>
        <taxon>Canna</taxon>
    </lineage>
</organism>
<evidence type="ECO:0000313" key="10">
    <source>
        <dbReference type="Proteomes" id="UP001327560"/>
    </source>
</evidence>
<evidence type="ECO:0000256" key="3">
    <source>
        <dbReference type="ARBA" id="ARBA00022617"/>
    </source>
</evidence>
<dbReference type="AlphaFoldDB" id="A0AAQ3QQQ9"/>
<keyword evidence="7" id="KW-0503">Monooxygenase</keyword>
<comment type="cofactor">
    <cofactor evidence="1">
        <name>heme</name>
        <dbReference type="ChEBI" id="CHEBI:30413"/>
    </cofactor>
</comment>
<keyword evidence="4" id="KW-0479">Metal-binding</keyword>